<name>A0A0H2RS36_9AGAM</name>
<protein>
    <submittedName>
        <fullName evidence="11">O-methylsterigmatocystin oxidoreductase</fullName>
    </submittedName>
</protein>
<evidence type="ECO:0000256" key="2">
    <source>
        <dbReference type="ARBA" id="ARBA00005179"/>
    </source>
</evidence>
<gene>
    <name evidence="11" type="ORF">SCHPADRAFT_909299</name>
</gene>
<keyword evidence="12" id="KW-1185">Reference proteome</keyword>
<comment type="cofactor">
    <cofactor evidence="1 9">
        <name>heme</name>
        <dbReference type="ChEBI" id="CHEBI:30413"/>
    </cofactor>
</comment>
<dbReference type="Proteomes" id="UP000053477">
    <property type="component" value="Unassembled WGS sequence"/>
</dbReference>
<keyword evidence="8 10" id="KW-0503">Monooxygenase</keyword>
<dbReference type="InterPro" id="IPR001128">
    <property type="entry name" value="Cyt_P450"/>
</dbReference>
<dbReference type="PANTHER" id="PTHR46300:SF7">
    <property type="entry name" value="P450, PUTATIVE (EUROFUNG)-RELATED"/>
    <property type="match status" value="1"/>
</dbReference>
<comment type="similarity">
    <text evidence="3 10">Belongs to the cytochrome P450 family.</text>
</comment>
<dbReference type="PANTHER" id="PTHR46300">
    <property type="entry name" value="P450, PUTATIVE (EUROFUNG)-RELATED-RELATED"/>
    <property type="match status" value="1"/>
</dbReference>
<keyword evidence="4 9" id="KW-0349">Heme</keyword>
<evidence type="ECO:0000256" key="1">
    <source>
        <dbReference type="ARBA" id="ARBA00001971"/>
    </source>
</evidence>
<dbReference type="SUPFAM" id="SSF48264">
    <property type="entry name" value="Cytochrome P450"/>
    <property type="match status" value="1"/>
</dbReference>
<dbReference type="GO" id="GO:0005506">
    <property type="term" value="F:iron ion binding"/>
    <property type="evidence" value="ECO:0007669"/>
    <property type="project" value="InterPro"/>
</dbReference>
<evidence type="ECO:0000256" key="4">
    <source>
        <dbReference type="ARBA" id="ARBA00022617"/>
    </source>
</evidence>
<dbReference type="InterPro" id="IPR036396">
    <property type="entry name" value="Cyt_P450_sf"/>
</dbReference>
<dbReference type="InterPro" id="IPR050364">
    <property type="entry name" value="Cytochrome_P450_fung"/>
</dbReference>
<sequence length="474" mass="53917">MSWRKQYGDVVFLKTLGQPMIVINSYDAAVELFEKRFMNYSDRPSSVMINELQQWDWMLSNLSYGEQLKTYRTPVQKFFESSNILQYEDVQKKEIQKLLRSLLRSPENYLQHLKRSLASSIMMLTYGHEIDSFDDPFVSLARKSSDHMELALQQGVFAVDVIPWLKYIPKWFPGAGFQSIAETGVKLSHDLRYLPYYFAKDKVLSGPSKRSFISEQLDERTNSCNKLTEDDEAIISATTGICYVAGASTTGSAIMFFLLAMTLHPDVQKRAQDEIDRVVGFARLPELSDRDQLPYCVALLKEVHRWCPILPLGVAHATKEADTYDGYYIPARTIVIPNVWAMLMDSEEYPDPDVFRPERFLPEAGQPMPRDPTKVAFGFGRRVCPGKALGENTVRFSLFLSLLTADFELCDDQVFLVATQILSVFDISKARDKDGSIIEPVVEIHSDGVVRQVDAFKCSIKPRSSEALALVQME</sequence>
<accession>A0A0H2RS36</accession>
<dbReference type="PRINTS" id="PR00385">
    <property type="entry name" value="P450"/>
</dbReference>
<dbReference type="EMBL" id="KQ086128">
    <property type="protein sequence ID" value="KLO07636.1"/>
    <property type="molecule type" value="Genomic_DNA"/>
</dbReference>
<comment type="pathway">
    <text evidence="2">Secondary metabolite biosynthesis.</text>
</comment>
<evidence type="ECO:0000313" key="11">
    <source>
        <dbReference type="EMBL" id="KLO07636.1"/>
    </source>
</evidence>
<keyword evidence="6 10" id="KW-0560">Oxidoreductase</keyword>
<organism evidence="11 12">
    <name type="scientific">Schizopora paradoxa</name>
    <dbReference type="NCBI Taxonomy" id="27342"/>
    <lineage>
        <taxon>Eukaryota</taxon>
        <taxon>Fungi</taxon>
        <taxon>Dikarya</taxon>
        <taxon>Basidiomycota</taxon>
        <taxon>Agaricomycotina</taxon>
        <taxon>Agaricomycetes</taxon>
        <taxon>Hymenochaetales</taxon>
        <taxon>Schizoporaceae</taxon>
        <taxon>Schizopora</taxon>
    </lineage>
</organism>
<reference evidence="11 12" key="1">
    <citation type="submission" date="2015-04" db="EMBL/GenBank/DDBJ databases">
        <title>Complete genome sequence of Schizopora paradoxa KUC8140, a cosmopolitan wood degrader in East Asia.</title>
        <authorList>
            <consortium name="DOE Joint Genome Institute"/>
            <person name="Min B."/>
            <person name="Park H."/>
            <person name="Jang Y."/>
            <person name="Kim J.-J."/>
            <person name="Kim K.H."/>
            <person name="Pangilinan J."/>
            <person name="Lipzen A."/>
            <person name="Riley R."/>
            <person name="Grigoriev I.V."/>
            <person name="Spatafora J.W."/>
            <person name="Choi I.-G."/>
        </authorList>
    </citation>
    <scope>NUCLEOTIDE SEQUENCE [LARGE SCALE GENOMIC DNA]</scope>
    <source>
        <strain evidence="11 12">KUC8140</strain>
    </source>
</reference>
<evidence type="ECO:0000256" key="7">
    <source>
        <dbReference type="ARBA" id="ARBA00023004"/>
    </source>
</evidence>
<keyword evidence="5 9" id="KW-0479">Metal-binding</keyword>
<evidence type="ECO:0000256" key="5">
    <source>
        <dbReference type="ARBA" id="ARBA00022723"/>
    </source>
</evidence>
<evidence type="ECO:0000256" key="8">
    <source>
        <dbReference type="ARBA" id="ARBA00023033"/>
    </source>
</evidence>
<dbReference type="PRINTS" id="PR00463">
    <property type="entry name" value="EP450I"/>
</dbReference>
<dbReference type="Gene3D" id="1.10.630.10">
    <property type="entry name" value="Cytochrome P450"/>
    <property type="match status" value="1"/>
</dbReference>
<dbReference type="PROSITE" id="PS00086">
    <property type="entry name" value="CYTOCHROME_P450"/>
    <property type="match status" value="1"/>
</dbReference>
<dbReference type="InParanoid" id="A0A0H2RS36"/>
<dbReference type="OrthoDB" id="1055148at2759"/>
<evidence type="ECO:0000256" key="3">
    <source>
        <dbReference type="ARBA" id="ARBA00010617"/>
    </source>
</evidence>
<keyword evidence="7 9" id="KW-0408">Iron</keyword>
<dbReference type="InterPro" id="IPR002401">
    <property type="entry name" value="Cyt_P450_E_grp-I"/>
</dbReference>
<dbReference type="GO" id="GO:0004497">
    <property type="term" value="F:monooxygenase activity"/>
    <property type="evidence" value="ECO:0007669"/>
    <property type="project" value="UniProtKB-KW"/>
</dbReference>
<feature type="binding site" description="axial binding residue" evidence="9">
    <location>
        <position position="384"/>
    </location>
    <ligand>
        <name>heme</name>
        <dbReference type="ChEBI" id="CHEBI:30413"/>
    </ligand>
    <ligandPart>
        <name>Fe</name>
        <dbReference type="ChEBI" id="CHEBI:18248"/>
    </ligandPart>
</feature>
<dbReference type="CDD" id="cd11065">
    <property type="entry name" value="CYP64-like"/>
    <property type="match status" value="1"/>
</dbReference>
<evidence type="ECO:0000256" key="10">
    <source>
        <dbReference type="RuleBase" id="RU000461"/>
    </source>
</evidence>
<dbReference type="GO" id="GO:0016705">
    <property type="term" value="F:oxidoreductase activity, acting on paired donors, with incorporation or reduction of molecular oxygen"/>
    <property type="evidence" value="ECO:0007669"/>
    <property type="project" value="InterPro"/>
</dbReference>
<dbReference type="InterPro" id="IPR017972">
    <property type="entry name" value="Cyt_P450_CS"/>
</dbReference>
<dbReference type="Pfam" id="PF00067">
    <property type="entry name" value="p450"/>
    <property type="match status" value="1"/>
</dbReference>
<evidence type="ECO:0000256" key="6">
    <source>
        <dbReference type="ARBA" id="ARBA00023002"/>
    </source>
</evidence>
<proteinExistence type="inferred from homology"/>
<evidence type="ECO:0000256" key="9">
    <source>
        <dbReference type="PIRSR" id="PIRSR602401-1"/>
    </source>
</evidence>
<dbReference type="AlphaFoldDB" id="A0A0H2RS36"/>
<dbReference type="GO" id="GO:0020037">
    <property type="term" value="F:heme binding"/>
    <property type="evidence" value="ECO:0007669"/>
    <property type="project" value="InterPro"/>
</dbReference>
<dbReference type="STRING" id="27342.A0A0H2RS36"/>
<evidence type="ECO:0000313" key="12">
    <source>
        <dbReference type="Proteomes" id="UP000053477"/>
    </source>
</evidence>